<evidence type="ECO:0000313" key="3">
    <source>
        <dbReference type="EMBL" id="OGG73651.1"/>
    </source>
</evidence>
<evidence type="ECO:0000256" key="1">
    <source>
        <dbReference type="SAM" id="MobiDB-lite"/>
    </source>
</evidence>
<dbReference type="EMBL" id="MFMA01000048">
    <property type="protein sequence ID" value="OGG73651.1"/>
    <property type="molecule type" value="Genomic_DNA"/>
</dbReference>
<protein>
    <submittedName>
        <fullName evidence="3">Uncharacterized protein</fullName>
    </submittedName>
</protein>
<dbReference type="AlphaFoldDB" id="A0A1F6EJ29"/>
<sequence>MDETNPTDITASPATGSNPAPAISGAAPDIAAAPPAAAVPPILVPPAPPVQTLSQTPTAPAVETGVPSDATEKTIPPVAEVPEPKPLREDIARIIGKIKLPERITLKMSGEQAKPTVLPSPLAVPPTPEKEARGTETLPRPAETPAQAPRQNVGTQEEKPSSVTSVHTLKDDLQKVVHDKKMSLVRAVALESEKKKGQEHLASPHLPADNVRSRKVIGFAFVTVIFVALSLATFWGVKLVLQRNTGSAQSVATPSLIFAENTFALPQETRTGDDLKRTLVAQTRSVSNIPPGTIIRIVPTSPQTNENGTAREQAQSIGDFLVALEAQATPELIRSFRGDFFLGLHRTAEKLSPVLIIPVTSYERAFAGMLAWEPSMSGDLSPIFSFTPPRIVDENGLFVDRKFGDTLINNYDARVLKDDSGAIQLMYSFPTRTILIISESPYSFTEALSRLRASRQL</sequence>
<keyword evidence="2" id="KW-1133">Transmembrane helix</keyword>
<evidence type="ECO:0000256" key="2">
    <source>
        <dbReference type="SAM" id="Phobius"/>
    </source>
</evidence>
<proteinExistence type="predicted"/>
<feature type="region of interest" description="Disordered" evidence="1">
    <location>
        <begin position="110"/>
        <end position="167"/>
    </location>
</feature>
<gene>
    <name evidence="3" type="ORF">A3A40_02920</name>
</gene>
<keyword evidence="2" id="KW-0472">Membrane</keyword>
<name>A0A1F6EJ29_9BACT</name>
<dbReference type="STRING" id="1798513.A3A40_02920"/>
<evidence type="ECO:0000313" key="4">
    <source>
        <dbReference type="Proteomes" id="UP000178427"/>
    </source>
</evidence>
<accession>A0A1F6EJ29</accession>
<feature type="compositionally biased region" description="Polar residues" evidence="1">
    <location>
        <begin position="149"/>
        <end position="167"/>
    </location>
</feature>
<feature type="compositionally biased region" description="Polar residues" evidence="1">
    <location>
        <begin position="1"/>
        <end position="18"/>
    </location>
</feature>
<feature type="transmembrane region" description="Helical" evidence="2">
    <location>
        <begin position="216"/>
        <end position="237"/>
    </location>
</feature>
<keyword evidence="2" id="KW-0812">Transmembrane</keyword>
<comment type="caution">
    <text evidence="3">The sequence shown here is derived from an EMBL/GenBank/DDBJ whole genome shotgun (WGS) entry which is preliminary data.</text>
</comment>
<feature type="region of interest" description="Disordered" evidence="1">
    <location>
        <begin position="39"/>
        <end position="82"/>
    </location>
</feature>
<reference evidence="3 4" key="1">
    <citation type="journal article" date="2016" name="Nat. Commun.">
        <title>Thousands of microbial genomes shed light on interconnected biogeochemical processes in an aquifer system.</title>
        <authorList>
            <person name="Anantharaman K."/>
            <person name="Brown C.T."/>
            <person name="Hug L.A."/>
            <person name="Sharon I."/>
            <person name="Castelle C.J."/>
            <person name="Probst A.J."/>
            <person name="Thomas B.C."/>
            <person name="Singh A."/>
            <person name="Wilkins M.J."/>
            <person name="Karaoz U."/>
            <person name="Brodie E.L."/>
            <person name="Williams K.H."/>
            <person name="Hubbard S.S."/>
            <person name="Banfield J.F."/>
        </authorList>
    </citation>
    <scope>NUCLEOTIDE SEQUENCE [LARGE SCALE GENOMIC DNA]</scope>
</reference>
<feature type="region of interest" description="Disordered" evidence="1">
    <location>
        <begin position="1"/>
        <end position="27"/>
    </location>
</feature>
<organism evidence="3 4">
    <name type="scientific">Candidatus Kaiserbacteria bacterium RIFCSPLOWO2_01_FULL_54_20</name>
    <dbReference type="NCBI Taxonomy" id="1798513"/>
    <lineage>
        <taxon>Bacteria</taxon>
        <taxon>Candidatus Kaiseribacteriota</taxon>
    </lineage>
</organism>
<dbReference type="Proteomes" id="UP000178427">
    <property type="component" value="Unassembled WGS sequence"/>
</dbReference>